<dbReference type="InterPro" id="IPR011162">
    <property type="entry name" value="MHC_I/II-like_Ag-recog"/>
</dbReference>
<dbReference type="PROSITE" id="PS50835">
    <property type="entry name" value="IG_LIKE"/>
    <property type="match status" value="1"/>
</dbReference>
<dbReference type="InterPro" id="IPR000353">
    <property type="entry name" value="MHC_II_b_N"/>
</dbReference>
<dbReference type="SUPFAM" id="SSF54452">
    <property type="entry name" value="MHC antigen-recognition domain"/>
    <property type="match status" value="1"/>
</dbReference>
<dbReference type="Gene3D" id="3.10.320.10">
    <property type="entry name" value="Class II Histocompatibility Antigen, M Beta Chain, Chain B, domain 1"/>
    <property type="match status" value="1"/>
</dbReference>
<dbReference type="PANTHER" id="PTHR19944:SF99">
    <property type="entry name" value="HLA CLASS II HISTOCOMPATIBILITY ANTIGEN, DRB1 BETA CHAIN"/>
    <property type="match status" value="1"/>
</dbReference>
<dbReference type="GO" id="GO:0042613">
    <property type="term" value="C:MHC class II protein complex"/>
    <property type="evidence" value="ECO:0007669"/>
    <property type="project" value="InterPro"/>
</dbReference>
<evidence type="ECO:0000256" key="4">
    <source>
        <dbReference type="ARBA" id="ARBA00023157"/>
    </source>
</evidence>
<comment type="subcellular location">
    <subcellularLocation>
        <location evidence="1">Membrane</location>
        <topology evidence="1">Single-pass type I membrane protein</topology>
    </subcellularLocation>
</comment>
<dbReference type="InterPro" id="IPR007110">
    <property type="entry name" value="Ig-like_dom"/>
</dbReference>
<sequence length="251" mass="28226">MHLSKNLYIFFAVVLSIDITDGYDYEMISRCIFSSKDLHDAELIDSYVFNKVELIRFNSSVGHYVGYTDLGIKNADRWNKGPELAREKTQLDGYCKHNAANDYSAILEKHVQPSVILRSGSPPGGTHHAILTCSAYDYYPKQIKVTWMRDGHEVTSGVISTEEQANGDWYYHIHSQLEYTPRSGEKISCMVEHASLDKPIEKYWDPSLPESERSKIAIGASGLVLGLVLALAGLIYYQRKKSNGRTLVPSG</sequence>
<evidence type="ECO:0000259" key="8">
    <source>
        <dbReference type="PROSITE" id="PS50835"/>
    </source>
</evidence>
<dbReference type="SMART" id="SM00407">
    <property type="entry name" value="IGc1"/>
    <property type="match status" value="1"/>
</dbReference>
<feature type="signal peptide" evidence="7">
    <location>
        <begin position="1"/>
        <end position="22"/>
    </location>
</feature>
<evidence type="ECO:0000256" key="7">
    <source>
        <dbReference type="SAM" id="SignalP"/>
    </source>
</evidence>
<organism evidence="9">
    <name type="scientific">Plecoglossus altivelis</name>
    <name type="common">Ayu sweetfish</name>
    <name type="synonym">Salmo altivelis</name>
    <dbReference type="NCBI Taxonomy" id="61084"/>
    <lineage>
        <taxon>Eukaryota</taxon>
        <taxon>Metazoa</taxon>
        <taxon>Chordata</taxon>
        <taxon>Craniata</taxon>
        <taxon>Vertebrata</taxon>
        <taxon>Euteleostomi</taxon>
        <taxon>Actinopterygii</taxon>
        <taxon>Neopterygii</taxon>
        <taxon>Teleostei</taxon>
        <taxon>Stomiati</taxon>
        <taxon>Osmeriformes</taxon>
        <taxon>Plecoglossus</taxon>
    </lineage>
</organism>
<keyword evidence="5" id="KW-0325">Glycoprotein</keyword>
<evidence type="ECO:0000256" key="5">
    <source>
        <dbReference type="ARBA" id="ARBA00023180"/>
    </source>
</evidence>
<reference evidence="9" key="1">
    <citation type="submission" date="2016-04" db="EMBL/GenBank/DDBJ databases">
        <title>Molecular characterization and functional analysis of MHC class II alpha and beta genes in a teleost, Plecoglossus altivelis.</title>
        <authorList>
            <person name="Li C."/>
            <person name="Chen J."/>
        </authorList>
    </citation>
    <scope>NUCLEOTIDE SEQUENCE</scope>
</reference>
<keyword evidence="6" id="KW-0472">Membrane</keyword>
<keyword evidence="2 6" id="KW-0812">Transmembrane</keyword>
<feature type="chain" id="PRO_5019036047" evidence="7">
    <location>
        <begin position="23"/>
        <end position="251"/>
    </location>
</feature>
<dbReference type="GO" id="GO:0006955">
    <property type="term" value="P:immune response"/>
    <property type="evidence" value="ECO:0007669"/>
    <property type="project" value="InterPro"/>
</dbReference>
<dbReference type="InterPro" id="IPR014745">
    <property type="entry name" value="MHC_II_a/b_N"/>
</dbReference>
<dbReference type="InterPro" id="IPR003597">
    <property type="entry name" value="Ig_C1-set"/>
</dbReference>
<evidence type="ECO:0000256" key="2">
    <source>
        <dbReference type="ARBA" id="ARBA00022692"/>
    </source>
</evidence>
<dbReference type="Pfam" id="PF00969">
    <property type="entry name" value="MHC_II_beta"/>
    <property type="match status" value="1"/>
</dbReference>
<protein>
    <submittedName>
        <fullName evidence="9">MHC class II beta chain</fullName>
    </submittedName>
</protein>
<evidence type="ECO:0000313" key="9">
    <source>
        <dbReference type="EMBL" id="ARQ18736.1"/>
    </source>
</evidence>
<feature type="domain" description="Ig-like" evidence="8">
    <location>
        <begin position="113"/>
        <end position="201"/>
    </location>
</feature>
<keyword evidence="7" id="KW-0732">Signal</keyword>
<dbReference type="EMBL" id="KX118042">
    <property type="protein sequence ID" value="ARQ18736.1"/>
    <property type="molecule type" value="mRNA"/>
</dbReference>
<accession>A0A3S6I1C3</accession>
<dbReference type="Gene3D" id="2.60.40.10">
    <property type="entry name" value="Immunoglobulins"/>
    <property type="match status" value="1"/>
</dbReference>
<dbReference type="InterPro" id="IPR050160">
    <property type="entry name" value="MHC/Immunoglobulin"/>
</dbReference>
<proteinExistence type="evidence at transcript level"/>
<feature type="transmembrane region" description="Helical" evidence="6">
    <location>
        <begin position="216"/>
        <end position="237"/>
    </location>
</feature>
<dbReference type="AlphaFoldDB" id="A0A3S6I1C3"/>
<keyword evidence="3 6" id="KW-1133">Transmembrane helix</keyword>
<evidence type="ECO:0000256" key="1">
    <source>
        <dbReference type="ARBA" id="ARBA00004479"/>
    </source>
</evidence>
<dbReference type="Pfam" id="PF07654">
    <property type="entry name" value="C1-set"/>
    <property type="match status" value="1"/>
</dbReference>
<dbReference type="PANTHER" id="PTHR19944">
    <property type="entry name" value="MHC CLASS II-RELATED"/>
    <property type="match status" value="1"/>
</dbReference>
<dbReference type="InterPro" id="IPR013783">
    <property type="entry name" value="Ig-like_fold"/>
</dbReference>
<dbReference type="InterPro" id="IPR036179">
    <property type="entry name" value="Ig-like_dom_sf"/>
</dbReference>
<dbReference type="SUPFAM" id="SSF48726">
    <property type="entry name" value="Immunoglobulin"/>
    <property type="match status" value="1"/>
</dbReference>
<evidence type="ECO:0000256" key="3">
    <source>
        <dbReference type="ARBA" id="ARBA00022989"/>
    </source>
</evidence>
<keyword evidence="4" id="KW-1015">Disulfide bond</keyword>
<dbReference type="SMART" id="SM00921">
    <property type="entry name" value="MHC_II_beta"/>
    <property type="match status" value="1"/>
</dbReference>
<dbReference type="GO" id="GO:0019882">
    <property type="term" value="P:antigen processing and presentation"/>
    <property type="evidence" value="ECO:0007669"/>
    <property type="project" value="InterPro"/>
</dbReference>
<evidence type="ECO:0000256" key="6">
    <source>
        <dbReference type="SAM" id="Phobius"/>
    </source>
</evidence>
<name>A0A3S6I1C3_PLEAT</name>